<keyword evidence="7" id="KW-0862">Zinc</keyword>
<dbReference type="GO" id="GO:0016787">
    <property type="term" value="F:hydrolase activity"/>
    <property type="evidence" value="ECO:0007669"/>
    <property type="project" value="UniProtKB-KW"/>
</dbReference>
<name>A0AAX4NG70_9ARCH</name>
<dbReference type="AlphaFoldDB" id="A0AAX4NG70"/>
<dbReference type="InterPro" id="IPR007175">
    <property type="entry name" value="Rpr2/Snm1/Rpp21"/>
</dbReference>
<keyword evidence="3" id="KW-0540">Nuclease</keyword>
<dbReference type="EMBL" id="CP133772">
    <property type="protein sequence ID" value="WYY00461.1"/>
    <property type="molecule type" value="Genomic_DNA"/>
</dbReference>
<keyword evidence="6" id="KW-0378">Hydrolase</keyword>
<keyword evidence="5" id="KW-0255">Endonuclease</keyword>
<keyword evidence="1" id="KW-0963">Cytoplasm</keyword>
<evidence type="ECO:0000256" key="5">
    <source>
        <dbReference type="ARBA" id="ARBA00022759"/>
    </source>
</evidence>
<keyword evidence="2" id="KW-0819">tRNA processing</keyword>
<dbReference type="RefSeq" id="WP_393970799.1">
    <property type="nucleotide sequence ID" value="NZ_CP133772.1"/>
</dbReference>
<evidence type="ECO:0000256" key="1">
    <source>
        <dbReference type="ARBA" id="ARBA00022490"/>
    </source>
</evidence>
<dbReference type="PIRSF" id="PIRSF004878">
    <property type="entry name" value="RNase_P_4"/>
    <property type="match status" value="1"/>
</dbReference>
<evidence type="ECO:0000256" key="6">
    <source>
        <dbReference type="ARBA" id="ARBA00022801"/>
    </source>
</evidence>
<evidence type="ECO:0000256" key="7">
    <source>
        <dbReference type="ARBA" id="ARBA00022833"/>
    </source>
</evidence>
<proteinExistence type="predicted"/>
<dbReference type="Pfam" id="PF04032">
    <property type="entry name" value="Rpr2"/>
    <property type="match status" value="1"/>
</dbReference>
<gene>
    <name evidence="8" type="ORF">OXIME_001031</name>
</gene>
<dbReference type="GO" id="GO:0030677">
    <property type="term" value="C:ribonuclease P complex"/>
    <property type="evidence" value="ECO:0007669"/>
    <property type="project" value="InterPro"/>
</dbReference>
<reference evidence="8 9" key="1">
    <citation type="submission" date="2023-09" db="EMBL/GenBank/DDBJ databases">
        <authorList>
            <person name="Golyshina O.V."/>
            <person name="Lunev E.A."/>
            <person name="Bargiela R."/>
            <person name="Gaines M.C."/>
            <person name="Daum B."/>
            <person name="Bale N.J."/>
            <person name="Koenen M."/>
            <person name="Sinninghe Damst J.S."/>
            <person name="Yakimov M."/>
            <person name="Golyshin P.N."/>
        </authorList>
    </citation>
    <scope>NUCLEOTIDE SEQUENCE [LARGE SCALE GENOMIC DNA]</scope>
    <source>
        <strain evidence="8 9">M1</strain>
    </source>
</reference>
<dbReference type="GeneID" id="95967768"/>
<evidence type="ECO:0000256" key="4">
    <source>
        <dbReference type="ARBA" id="ARBA00022723"/>
    </source>
</evidence>
<dbReference type="Proteomes" id="UP001451606">
    <property type="component" value="Chromosome"/>
</dbReference>
<accession>A0AAX4NG70</accession>
<dbReference type="GO" id="GO:0046872">
    <property type="term" value="F:metal ion binding"/>
    <property type="evidence" value="ECO:0007669"/>
    <property type="project" value="UniProtKB-KW"/>
</dbReference>
<organism evidence="8 9">
    <name type="scientific">Oxyplasma meridianum</name>
    <dbReference type="NCBI Taxonomy" id="3073602"/>
    <lineage>
        <taxon>Archaea</taxon>
        <taxon>Methanobacteriati</taxon>
        <taxon>Thermoplasmatota</taxon>
        <taxon>Thermoplasmata</taxon>
        <taxon>Thermoplasmatales</taxon>
        <taxon>Thermoplasmataceae</taxon>
        <taxon>Oxyplasma</taxon>
    </lineage>
</organism>
<evidence type="ECO:0000256" key="2">
    <source>
        <dbReference type="ARBA" id="ARBA00022694"/>
    </source>
</evidence>
<evidence type="ECO:0000313" key="9">
    <source>
        <dbReference type="Proteomes" id="UP001451606"/>
    </source>
</evidence>
<keyword evidence="9" id="KW-1185">Reference proteome</keyword>
<dbReference type="Gene3D" id="6.20.50.20">
    <property type="match status" value="1"/>
</dbReference>
<keyword evidence="4" id="KW-0479">Metal-binding</keyword>
<evidence type="ECO:0000256" key="3">
    <source>
        <dbReference type="ARBA" id="ARBA00022722"/>
    </source>
</evidence>
<evidence type="ECO:0000313" key="8">
    <source>
        <dbReference type="EMBL" id="WYY00461.1"/>
    </source>
</evidence>
<sequence length="89" mass="10229">MSQKTIAWDRIMQLNRKAGKFRSDSELSTNCLRVMENIASRLDITLPKEIKRSYCKNCKTLYGNCRIRLRGGIVSVTCGNCGNIRRLPY</sequence>
<protein>
    <submittedName>
        <fullName evidence="8">Uncharacterized protein</fullName>
    </submittedName>
</protein>
<dbReference type="GO" id="GO:0001682">
    <property type="term" value="P:tRNA 5'-leader removal"/>
    <property type="evidence" value="ECO:0007669"/>
    <property type="project" value="InterPro"/>
</dbReference>
<dbReference type="InterPro" id="IPR016432">
    <property type="entry name" value="RNP4"/>
</dbReference>
<dbReference type="Gene3D" id="1.20.5.420">
    <property type="entry name" value="Immunoglobulin FC, subunit C"/>
    <property type="match status" value="1"/>
</dbReference>
<dbReference type="GO" id="GO:0004519">
    <property type="term" value="F:endonuclease activity"/>
    <property type="evidence" value="ECO:0007669"/>
    <property type="project" value="UniProtKB-KW"/>
</dbReference>
<dbReference type="KEGG" id="omr:OXIME_001031"/>